<proteinExistence type="predicted"/>
<dbReference type="Pfam" id="PF00440">
    <property type="entry name" value="TetR_N"/>
    <property type="match status" value="1"/>
</dbReference>
<evidence type="ECO:0000256" key="3">
    <source>
        <dbReference type="ARBA" id="ARBA00023163"/>
    </source>
</evidence>
<reference evidence="5" key="1">
    <citation type="submission" date="2019-08" db="EMBL/GenBank/DDBJ databases">
        <authorList>
            <person name="Kucharzyk K."/>
            <person name="Murdoch R.W."/>
            <person name="Higgins S."/>
            <person name="Loffler F."/>
        </authorList>
    </citation>
    <scope>NUCLEOTIDE SEQUENCE</scope>
</reference>
<dbReference type="SUPFAM" id="SSF48498">
    <property type="entry name" value="Tetracyclin repressor-like, C-terminal domain"/>
    <property type="match status" value="1"/>
</dbReference>
<dbReference type="SUPFAM" id="SSF46689">
    <property type="entry name" value="Homeodomain-like"/>
    <property type="match status" value="1"/>
</dbReference>
<sequence length="252" mass="29038">MFSENILQKDTRMNSEEYVILQVLTKPTHVSIIIIDTCVEKKGGQLMSTKKEKTRELILDISYTLFAKNGFNKITMKDICDATNMSRGGLYSHFSSTREIFEAILKKINQKDEMNFFEQMEKNIPAIEIINNALVLMEDEMSHPEDSLSLAMYEYSGSVDSNLMEHFNKIGEEKWTALINYGIERGEFHRVNVTEIVNVILYAYQGVRMWSRIIPMTPDIFKSITSHIKNQIMKENANDGISKRKIDTASVE</sequence>
<keyword evidence="2" id="KW-0238">DNA-binding</keyword>
<evidence type="ECO:0000256" key="2">
    <source>
        <dbReference type="ARBA" id="ARBA00023125"/>
    </source>
</evidence>
<dbReference type="EMBL" id="VSSQ01008353">
    <property type="protein sequence ID" value="MPM38642.1"/>
    <property type="molecule type" value="Genomic_DNA"/>
</dbReference>
<dbReference type="InterPro" id="IPR036271">
    <property type="entry name" value="Tet_transcr_reg_TetR-rel_C_sf"/>
</dbReference>
<dbReference type="Gene3D" id="1.10.357.10">
    <property type="entry name" value="Tetracycline Repressor, domain 2"/>
    <property type="match status" value="1"/>
</dbReference>
<comment type="caution">
    <text evidence="5">The sequence shown here is derived from an EMBL/GenBank/DDBJ whole genome shotgun (WGS) entry which is preliminary data.</text>
</comment>
<dbReference type="InterPro" id="IPR001647">
    <property type="entry name" value="HTH_TetR"/>
</dbReference>
<evidence type="ECO:0000259" key="4">
    <source>
        <dbReference type="PROSITE" id="PS50977"/>
    </source>
</evidence>
<dbReference type="PANTHER" id="PTHR47506:SF3">
    <property type="entry name" value="HTH-TYPE TRANSCRIPTIONAL REGULATOR LMRA"/>
    <property type="match status" value="1"/>
</dbReference>
<dbReference type="AlphaFoldDB" id="A0A644ZCL8"/>
<dbReference type="InterPro" id="IPR009057">
    <property type="entry name" value="Homeodomain-like_sf"/>
</dbReference>
<dbReference type="PROSITE" id="PS50977">
    <property type="entry name" value="HTH_TETR_2"/>
    <property type="match status" value="1"/>
</dbReference>
<dbReference type="GO" id="GO:0003677">
    <property type="term" value="F:DNA binding"/>
    <property type="evidence" value="ECO:0007669"/>
    <property type="project" value="UniProtKB-KW"/>
</dbReference>
<dbReference type="PRINTS" id="PR00455">
    <property type="entry name" value="HTHTETR"/>
</dbReference>
<organism evidence="5">
    <name type="scientific">bioreactor metagenome</name>
    <dbReference type="NCBI Taxonomy" id="1076179"/>
    <lineage>
        <taxon>unclassified sequences</taxon>
        <taxon>metagenomes</taxon>
        <taxon>ecological metagenomes</taxon>
    </lineage>
</organism>
<dbReference type="Gene3D" id="1.10.10.60">
    <property type="entry name" value="Homeodomain-like"/>
    <property type="match status" value="1"/>
</dbReference>
<keyword evidence="3" id="KW-0804">Transcription</keyword>
<gene>
    <name evidence="5" type="ORF">SDC9_85272</name>
</gene>
<protein>
    <recommendedName>
        <fullName evidence="4">HTH tetR-type domain-containing protein</fullName>
    </recommendedName>
</protein>
<evidence type="ECO:0000256" key="1">
    <source>
        <dbReference type="ARBA" id="ARBA00023015"/>
    </source>
</evidence>
<name>A0A644ZCL8_9ZZZZ</name>
<dbReference type="PANTHER" id="PTHR47506">
    <property type="entry name" value="TRANSCRIPTIONAL REGULATORY PROTEIN"/>
    <property type="match status" value="1"/>
</dbReference>
<accession>A0A644ZCL8</accession>
<evidence type="ECO:0000313" key="5">
    <source>
        <dbReference type="EMBL" id="MPM38642.1"/>
    </source>
</evidence>
<keyword evidence="1" id="KW-0805">Transcription regulation</keyword>
<feature type="domain" description="HTH tetR-type" evidence="4">
    <location>
        <begin position="52"/>
        <end position="112"/>
    </location>
</feature>